<dbReference type="EMBL" id="MU117971">
    <property type="protein sequence ID" value="KAF9652067.1"/>
    <property type="molecule type" value="Genomic_DNA"/>
</dbReference>
<dbReference type="Proteomes" id="UP000886501">
    <property type="component" value="Unassembled WGS sequence"/>
</dbReference>
<reference evidence="1" key="2">
    <citation type="journal article" date="2020" name="Nat. Commun.">
        <title>Large-scale genome sequencing of mycorrhizal fungi provides insights into the early evolution of symbiotic traits.</title>
        <authorList>
            <person name="Miyauchi S."/>
            <person name="Kiss E."/>
            <person name="Kuo A."/>
            <person name="Drula E."/>
            <person name="Kohler A."/>
            <person name="Sanchez-Garcia M."/>
            <person name="Morin E."/>
            <person name="Andreopoulos B."/>
            <person name="Barry K.W."/>
            <person name="Bonito G."/>
            <person name="Buee M."/>
            <person name="Carver A."/>
            <person name="Chen C."/>
            <person name="Cichocki N."/>
            <person name="Clum A."/>
            <person name="Culley D."/>
            <person name="Crous P.W."/>
            <person name="Fauchery L."/>
            <person name="Girlanda M."/>
            <person name="Hayes R.D."/>
            <person name="Keri Z."/>
            <person name="LaButti K."/>
            <person name="Lipzen A."/>
            <person name="Lombard V."/>
            <person name="Magnuson J."/>
            <person name="Maillard F."/>
            <person name="Murat C."/>
            <person name="Nolan M."/>
            <person name="Ohm R.A."/>
            <person name="Pangilinan J."/>
            <person name="Pereira M.F."/>
            <person name="Perotto S."/>
            <person name="Peter M."/>
            <person name="Pfister S."/>
            <person name="Riley R."/>
            <person name="Sitrit Y."/>
            <person name="Stielow J.B."/>
            <person name="Szollosi G."/>
            <person name="Zifcakova L."/>
            <person name="Stursova M."/>
            <person name="Spatafora J.W."/>
            <person name="Tedersoo L."/>
            <person name="Vaario L.M."/>
            <person name="Yamada A."/>
            <person name="Yan M."/>
            <person name="Wang P."/>
            <person name="Xu J."/>
            <person name="Bruns T."/>
            <person name="Baldrian P."/>
            <person name="Vilgalys R."/>
            <person name="Dunand C."/>
            <person name="Henrissat B."/>
            <person name="Grigoriev I.V."/>
            <person name="Hibbett D."/>
            <person name="Nagy L.G."/>
            <person name="Martin F.M."/>
        </authorList>
    </citation>
    <scope>NUCLEOTIDE SEQUENCE</scope>
    <source>
        <strain evidence="1">P2</strain>
    </source>
</reference>
<protein>
    <submittedName>
        <fullName evidence="1">Uncharacterized protein</fullName>
    </submittedName>
</protein>
<keyword evidence="2" id="KW-1185">Reference proteome</keyword>
<organism evidence="1 2">
    <name type="scientific">Thelephora ganbajun</name>
    <name type="common">Ganba fungus</name>
    <dbReference type="NCBI Taxonomy" id="370292"/>
    <lineage>
        <taxon>Eukaryota</taxon>
        <taxon>Fungi</taxon>
        <taxon>Dikarya</taxon>
        <taxon>Basidiomycota</taxon>
        <taxon>Agaricomycotina</taxon>
        <taxon>Agaricomycetes</taxon>
        <taxon>Thelephorales</taxon>
        <taxon>Thelephoraceae</taxon>
        <taxon>Thelephora</taxon>
    </lineage>
</organism>
<reference evidence="1" key="1">
    <citation type="submission" date="2019-10" db="EMBL/GenBank/DDBJ databases">
        <authorList>
            <consortium name="DOE Joint Genome Institute"/>
            <person name="Kuo A."/>
            <person name="Miyauchi S."/>
            <person name="Kiss E."/>
            <person name="Drula E."/>
            <person name="Kohler A."/>
            <person name="Sanchez-Garcia M."/>
            <person name="Andreopoulos B."/>
            <person name="Barry K.W."/>
            <person name="Bonito G."/>
            <person name="Buee M."/>
            <person name="Carver A."/>
            <person name="Chen C."/>
            <person name="Cichocki N."/>
            <person name="Clum A."/>
            <person name="Culley D."/>
            <person name="Crous P.W."/>
            <person name="Fauchery L."/>
            <person name="Girlanda M."/>
            <person name="Hayes R."/>
            <person name="Keri Z."/>
            <person name="Labutti K."/>
            <person name="Lipzen A."/>
            <person name="Lombard V."/>
            <person name="Magnuson J."/>
            <person name="Maillard F."/>
            <person name="Morin E."/>
            <person name="Murat C."/>
            <person name="Nolan M."/>
            <person name="Ohm R."/>
            <person name="Pangilinan J."/>
            <person name="Pereira M."/>
            <person name="Perotto S."/>
            <person name="Peter M."/>
            <person name="Riley R."/>
            <person name="Sitrit Y."/>
            <person name="Stielow B."/>
            <person name="Szollosi G."/>
            <person name="Zifcakova L."/>
            <person name="Stursova M."/>
            <person name="Spatafora J.W."/>
            <person name="Tedersoo L."/>
            <person name="Vaario L.-M."/>
            <person name="Yamada A."/>
            <person name="Yan M."/>
            <person name="Wang P."/>
            <person name="Xu J."/>
            <person name="Bruns T."/>
            <person name="Baldrian P."/>
            <person name="Vilgalys R."/>
            <person name="Henrissat B."/>
            <person name="Grigoriev I.V."/>
            <person name="Hibbett D."/>
            <person name="Nagy L.G."/>
            <person name="Martin F.M."/>
        </authorList>
    </citation>
    <scope>NUCLEOTIDE SEQUENCE</scope>
    <source>
        <strain evidence="1">P2</strain>
    </source>
</reference>
<evidence type="ECO:0000313" key="1">
    <source>
        <dbReference type="EMBL" id="KAF9652067.1"/>
    </source>
</evidence>
<proteinExistence type="predicted"/>
<comment type="caution">
    <text evidence="1">The sequence shown here is derived from an EMBL/GenBank/DDBJ whole genome shotgun (WGS) entry which is preliminary data.</text>
</comment>
<evidence type="ECO:0000313" key="2">
    <source>
        <dbReference type="Proteomes" id="UP000886501"/>
    </source>
</evidence>
<name>A0ACB6ZR10_THEGA</name>
<gene>
    <name evidence="1" type="ORF">BDM02DRAFT_3089986</name>
</gene>
<accession>A0ACB6ZR10</accession>
<feature type="non-terminal residue" evidence="1">
    <location>
        <position position="190"/>
    </location>
</feature>
<sequence length="190" mass="21138">MDVVRTCYSGPSRKLIVALDIGTTFSGAAYAFLDPGEIPRIQSVTRRVPSILYYDHDGNFRGVENGVDFQDDDAFLRMRWWKMILSPTELPAAMADQMSLKLPRGKTILDVYADFMGYLFDSTKALFKTSEPNGELRWNSVSNNIELVLTHPNGWGGPQQTQLRTAAVKAGIVPDTPAGHSRVHFVTEGE</sequence>